<dbReference type="InterPro" id="IPR033709">
    <property type="entry name" value="Anticodon_Ile_ABEc"/>
</dbReference>
<feature type="domain" description="Aminoacyl-tRNA synthetase class Ia" evidence="18">
    <location>
        <begin position="13"/>
        <end position="481"/>
    </location>
</feature>
<dbReference type="InterPro" id="IPR014729">
    <property type="entry name" value="Rossmann-like_a/b/a_fold"/>
</dbReference>
<dbReference type="PRINTS" id="PR00984">
    <property type="entry name" value="TRNASYNTHILE"/>
</dbReference>
<feature type="binding site" evidence="17">
    <location>
        <position position="541"/>
    </location>
    <ligand>
        <name>substrate</name>
    </ligand>
</feature>
<dbReference type="Gene3D" id="3.40.50.1240">
    <property type="entry name" value="Phosphoglycerate mutase-like"/>
    <property type="match status" value="1"/>
</dbReference>
<dbReference type="SMART" id="SM00855">
    <property type="entry name" value="PGAM"/>
    <property type="match status" value="1"/>
</dbReference>
<dbReference type="InterPro" id="IPR002301">
    <property type="entry name" value="Ile-tRNA-ligase"/>
</dbReference>
<feature type="binding site" evidence="17">
    <location>
        <begin position="504"/>
        <end position="505"/>
    </location>
    <ligand>
        <name>substrate</name>
    </ligand>
</feature>
<evidence type="ECO:0000256" key="4">
    <source>
        <dbReference type="ARBA" id="ARBA00011245"/>
    </source>
</evidence>
<proteinExistence type="inferred from homology"/>
<dbReference type="InterPro" id="IPR029033">
    <property type="entry name" value="His_PPase_superfam"/>
</dbReference>
<dbReference type="InterPro" id="IPR009080">
    <property type="entry name" value="tRNAsynth_Ia_anticodon-bd"/>
</dbReference>
<comment type="function">
    <text evidence="14">Catalyzes the attachment of isoleucine to tRNA(Ile). As IleRS can inadvertently accommodate and process structurally similar amino acids such as valine, to avoid such errors it has two additional distinct tRNA(Ile)-dependent editing activities. One activity is designated as 'pretransfer' editing and involves the hydrolysis of activated Val-AMP. The other activity is designated 'posttransfer' editing and involves deacylation of mischarged Val-tRNA(Ile).</text>
</comment>
<dbReference type="PANTHER" id="PTHR42780:SF1">
    <property type="entry name" value="ISOLEUCINE--TRNA LIGASE, CYTOPLASMIC"/>
    <property type="match status" value="1"/>
</dbReference>
<evidence type="ECO:0000256" key="11">
    <source>
        <dbReference type="ARBA" id="ARBA00022840"/>
    </source>
</evidence>
<dbReference type="GO" id="GO:0005524">
    <property type="term" value="F:ATP binding"/>
    <property type="evidence" value="ECO:0007669"/>
    <property type="project" value="UniProtKB-KW"/>
</dbReference>
<dbReference type="InterPro" id="IPR023586">
    <property type="entry name" value="Ile-tRNA-ligase_type2"/>
</dbReference>
<dbReference type="Proteomes" id="UP000177722">
    <property type="component" value="Unassembled WGS sequence"/>
</dbReference>
<keyword evidence="9" id="KW-0547">Nucleotide-binding</keyword>
<dbReference type="Pfam" id="PF00133">
    <property type="entry name" value="tRNA-synt_1"/>
    <property type="match status" value="2"/>
</dbReference>
<reference evidence="20 21" key="1">
    <citation type="journal article" date="2016" name="Nat. Commun.">
        <title>Thousands of microbial genomes shed light on interconnected biogeochemical processes in an aquifer system.</title>
        <authorList>
            <person name="Anantharaman K."/>
            <person name="Brown C.T."/>
            <person name="Hug L.A."/>
            <person name="Sharon I."/>
            <person name="Castelle C.J."/>
            <person name="Probst A.J."/>
            <person name="Thomas B.C."/>
            <person name="Singh A."/>
            <person name="Wilkins M.J."/>
            <person name="Karaoz U."/>
            <person name="Brodie E.L."/>
            <person name="Williams K.H."/>
            <person name="Hubbard S.S."/>
            <person name="Banfield J.F."/>
        </authorList>
    </citation>
    <scope>NUCLEOTIDE SEQUENCE [LARGE SCALE GENOMIC DNA]</scope>
</reference>
<dbReference type="Gene3D" id="3.40.50.620">
    <property type="entry name" value="HUPs"/>
    <property type="match status" value="2"/>
</dbReference>
<dbReference type="Gene3D" id="1.10.730.10">
    <property type="entry name" value="Isoleucyl-tRNA Synthetase, Domain 1"/>
    <property type="match status" value="1"/>
</dbReference>
<dbReference type="GO" id="GO:0006428">
    <property type="term" value="P:isoleucyl-tRNA aminoacylation"/>
    <property type="evidence" value="ECO:0007669"/>
    <property type="project" value="InterPro"/>
</dbReference>
<dbReference type="GO" id="GO:0002161">
    <property type="term" value="F:aminoacyl-tRNA deacylase activity"/>
    <property type="evidence" value="ECO:0007669"/>
    <property type="project" value="InterPro"/>
</dbReference>
<keyword evidence="13" id="KW-0030">Aminoacyl-tRNA synthetase</keyword>
<feature type="active site" description="Tele-phosphohistidine intermediate" evidence="16">
    <location>
        <position position="490"/>
    </location>
</feature>
<evidence type="ECO:0000256" key="2">
    <source>
        <dbReference type="ARBA" id="ARBA00004496"/>
    </source>
</evidence>
<dbReference type="InterPro" id="IPR002300">
    <property type="entry name" value="aa-tRNA-synth_Ia"/>
</dbReference>
<comment type="similarity">
    <text evidence="3">Belongs to the class-I aminoacyl-tRNA synthetase family. IleS type 2 subfamily.</text>
</comment>
<evidence type="ECO:0000256" key="5">
    <source>
        <dbReference type="ARBA" id="ARBA00013165"/>
    </source>
</evidence>
<dbReference type="GO" id="GO:0004822">
    <property type="term" value="F:isoleucine-tRNA ligase activity"/>
    <property type="evidence" value="ECO:0007669"/>
    <property type="project" value="UniProtKB-EC"/>
</dbReference>
<evidence type="ECO:0000256" key="13">
    <source>
        <dbReference type="ARBA" id="ARBA00023146"/>
    </source>
</evidence>
<comment type="catalytic activity">
    <reaction evidence="15">
        <text>tRNA(Ile) + L-isoleucine + ATP = L-isoleucyl-tRNA(Ile) + AMP + diphosphate</text>
        <dbReference type="Rhea" id="RHEA:11060"/>
        <dbReference type="Rhea" id="RHEA-COMP:9666"/>
        <dbReference type="Rhea" id="RHEA-COMP:9695"/>
        <dbReference type="ChEBI" id="CHEBI:30616"/>
        <dbReference type="ChEBI" id="CHEBI:33019"/>
        <dbReference type="ChEBI" id="CHEBI:58045"/>
        <dbReference type="ChEBI" id="CHEBI:78442"/>
        <dbReference type="ChEBI" id="CHEBI:78528"/>
        <dbReference type="ChEBI" id="CHEBI:456215"/>
        <dbReference type="EC" id="6.1.1.5"/>
    </reaction>
</comment>
<accession>A0A1G2U6G8</accession>
<keyword evidence="10" id="KW-0862">Zinc</keyword>
<evidence type="ECO:0000256" key="15">
    <source>
        <dbReference type="ARBA" id="ARBA00048359"/>
    </source>
</evidence>
<dbReference type="EMBL" id="MHWF01000026">
    <property type="protein sequence ID" value="OHB05063.1"/>
    <property type="molecule type" value="Genomic_DNA"/>
</dbReference>
<evidence type="ECO:0000259" key="19">
    <source>
        <dbReference type="Pfam" id="PF08264"/>
    </source>
</evidence>
<evidence type="ECO:0000256" key="17">
    <source>
        <dbReference type="PIRSR" id="PIRSR613078-2"/>
    </source>
</evidence>
<comment type="subcellular location">
    <subcellularLocation>
        <location evidence="2">Cytoplasm</location>
    </subcellularLocation>
</comment>
<feature type="active site" description="Proton donor/acceptor" evidence="16">
    <location>
        <position position="568"/>
    </location>
</feature>
<evidence type="ECO:0000256" key="9">
    <source>
        <dbReference type="ARBA" id="ARBA00022741"/>
    </source>
</evidence>
<evidence type="ECO:0000313" key="20">
    <source>
        <dbReference type="EMBL" id="OHB05063.1"/>
    </source>
</evidence>
<dbReference type="Pfam" id="PF19302">
    <property type="entry name" value="DUF5915"/>
    <property type="match status" value="1"/>
</dbReference>
<evidence type="ECO:0000256" key="7">
    <source>
        <dbReference type="ARBA" id="ARBA00022598"/>
    </source>
</evidence>
<dbReference type="SUPFAM" id="SSF52374">
    <property type="entry name" value="Nucleotidylyl transferase"/>
    <property type="match status" value="1"/>
</dbReference>
<comment type="cofactor">
    <cofactor evidence="1">
        <name>Zn(2+)</name>
        <dbReference type="ChEBI" id="CHEBI:29105"/>
    </cofactor>
</comment>
<evidence type="ECO:0000256" key="16">
    <source>
        <dbReference type="PIRSR" id="PIRSR613078-1"/>
    </source>
</evidence>
<evidence type="ECO:0000259" key="18">
    <source>
        <dbReference type="Pfam" id="PF00133"/>
    </source>
</evidence>
<organism evidence="20 21">
    <name type="scientific">Candidatus Zambryskibacteria bacterium RIFCSPLOWO2_01_FULL_45_43</name>
    <dbReference type="NCBI Taxonomy" id="1802762"/>
    <lineage>
        <taxon>Bacteria</taxon>
        <taxon>Candidatus Zambryskiibacteriota</taxon>
    </lineage>
</organism>
<dbReference type="InterPro" id="IPR013078">
    <property type="entry name" value="His_Pase_superF_clade-1"/>
</dbReference>
<feature type="domain" description="Methionyl/Valyl/Leucyl/Isoleucyl-tRNA synthetase anticodon-binding" evidence="19">
    <location>
        <begin position="826"/>
        <end position="971"/>
    </location>
</feature>
<evidence type="ECO:0000256" key="8">
    <source>
        <dbReference type="ARBA" id="ARBA00022723"/>
    </source>
</evidence>
<evidence type="ECO:0000256" key="10">
    <source>
        <dbReference type="ARBA" id="ARBA00022833"/>
    </source>
</evidence>
<evidence type="ECO:0000313" key="21">
    <source>
        <dbReference type="Proteomes" id="UP000177722"/>
    </source>
</evidence>
<dbReference type="InterPro" id="IPR013155">
    <property type="entry name" value="M/V/L/I-tRNA-synth_anticd-bd"/>
</dbReference>
<protein>
    <recommendedName>
        <fullName evidence="5">isoleucine--tRNA ligase</fullName>
        <ecNumber evidence="5">6.1.1.5</ecNumber>
    </recommendedName>
</protein>
<dbReference type="InterPro" id="IPR009008">
    <property type="entry name" value="Val/Leu/Ile-tRNA-synth_edit"/>
</dbReference>
<dbReference type="Pfam" id="PF08264">
    <property type="entry name" value="Anticodon_1"/>
    <property type="match status" value="1"/>
</dbReference>
<dbReference type="EC" id="6.1.1.5" evidence="5"/>
<keyword evidence="6" id="KW-0963">Cytoplasm</keyword>
<dbReference type="CDD" id="cd07961">
    <property type="entry name" value="Anticodon_Ia_Ile_ABEc"/>
    <property type="match status" value="1"/>
</dbReference>
<dbReference type="SUPFAM" id="SSF53254">
    <property type="entry name" value="Phosphoglycerate mutase-like"/>
    <property type="match status" value="1"/>
</dbReference>
<feature type="binding site" evidence="17">
    <location>
        <begin position="489"/>
        <end position="496"/>
    </location>
    <ligand>
        <name>substrate</name>
    </ligand>
</feature>
<evidence type="ECO:0000256" key="1">
    <source>
        <dbReference type="ARBA" id="ARBA00001947"/>
    </source>
</evidence>
<feature type="domain" description="Aminoacyl-tRNA synthetase class Ia" evidence="18">
    <location>
        <begin position="648"/>
        <end position="774"/>
    </location>
</feature>
<sequence length="1074" mass="125562">MDKSERAQREEEILKFWKENKIFEKSLENSTTGRRSRGEFIFYEGPPTANGRPGIHHIEARSFKDAILRYKTMQGYHVPRKGGWDTHGLPVELEVEKQLGLKSKREIEQYGIAKFNEECKKSVWKYVDEWRQFTDRTGYWIDLDNAYVTYHNSYIEALWGVLTHVEARKLLYKDYKVLPWCPRCGTALSSHELAQGYQDVKDISLYVKFKVVGQENTYLVAWTTTPWTLPGNAALAVGKDIKYVKYKWNDEFYIVAKERAHKWPGQDPEEFLGKDLVGLEYEPLYGFSPRNENSHKVYAADFVTTEDGTGVVHTAVMYGQDDFVLGSKVDLPKYHLVDESGKFKPKTGNLAGKSVIEESTAVEILKDLQNQNLLFDKESYTHAYPFCWRCKTRLIYYARDSWYITMSKLRDELVRENEKINWEPEYIKEGRFGEWLREVKDWAISRERYWGTPLPIWQNEDNSKMIVVDSLETLKKHVKKSGNRYFVMRHGEALNNAKNILDLTGDPENHLTEKGKDEAKLATEKLRSQKIDLVVSSPFLRTKETARIVQKELKLPDSAVIFDERLHEIGPEEGGKEVRRRMGESLFELEKRYANKNILLISHGFPIWSLSQVANCSHDDWSKKVVPLKTSEFMQMSFAPYPHNEDFELDLHRPYIDEIILEKDGEEYRRVKEVMDVWFDSGAMPFAQDPNNILYPADFISEAIDQTRGWFYTLHAVGILMQKGHAYKNVISLGHILDKEGKKMSKSIGNVVNPWEMMDKYGVDVLRLWMYSVNQPGESKNFDERTVDELQKRVFNLLDNVYVFYEMYRDKGLESDRDKKSSNVLDVWILYRLDELTQDMTNNLDSYKLLEPVRALRDFIDNLSTWYVRRSRERLKEGDEDAKRTLYFILLELSKLMAPLAPFAAEDLYQKLRTSDMPESVHLCDWPEVERSIFDVFKNNTKVLEDMAEVRRLVSLALEARAKANIKVRQPVGDLRFKIQDLGIEYLNIIKDEVNVKEITHKDIDGVELDTNLTPELIEEGKLRDAIRAVQEWRKEQGLNPHNKADYQVSSDEIEFFTKYKSEIERATNLRIVN</sequence>
<dbReference type="GO" id="GO:0005737">
    <property type="term" value="C:cytoplasm"/>
    <property type="evidence" value="ECO:0007669"/>
    <property type="project" value="UniProtKB-SubCell"/>
</dbReference>
<name>A0A1G2U6G8_9BACT</name>
<keyword evidence="12" id="KW-0648">Protein biosynthesis</keyword>
<evidence type="ECO:0000256" key="12">
    <source>
        <dbReference type="ARBA" id="ARBA00022917"/>
    </source>
</evidence>
<comment type="caution">
    <text evidence="20">The sequence shown here is derived from an EMBL/GenBank/DDBJ whole genome shotgun (WGS) entry which is preliminary data.</text>
</comment>
<dbReference type="GO" id="GO:0046872">
    <property type="term" value="F:metal ion binding"/>
    <property type="evidence" value="ECO:0007669"/>
    <property type="project" value="UniProtKB-KW"/>
</dbReference>
<dbReference type="PANTHER" id="PTHR42780">
    <property type="entry name" value="SOLEUCYL-TRNA SYNTHETASE"/>
    <property type="match status" value="1"/>
</dbReference>
<evidence type="ECO:0000256" key="14">
    <source>
        <dbReference type="ARBA" id="ARBA00025217"/>
    </source>
</evidence>
<dbReference type="SUPFAM" id="SSF50677">
    <property type="entry name" value="ValRS/IleRS/LeuRS editing domain"/>
    <property type="match status" value="1"/>
</dbReference>
<dbReference type="GO" id="GO:0000049">
    <property type="term" value="F:tRNA binding"/>
    <property type="evidence" value="ECO:0007669"/>
    <property type="project" value="InterPro"/>
</dbReference>
<dbReference type="Pfam" id="PF00300">
    <property type="entry name" value="His_Phos_1"/>
    <property type="match status" value="1"/>
</dbReference>
<dbReference type="Gene3D" id="3.90.740.10">
    <property type="entry name" value="Valyl/Leucyl/Isoleucyl-tRNA synthetase, editing domain"/>
    <property type="match status" value="1"/>
</dbReference>
<dbReference type="CDD" id="cd07067">
    <property type="entry name" value="HP_PGM_like"/>
    <property type="match status" value="1"/>
</dbReference>
<gene>
    <name evidence="20" type="ORF">A3B16_00515</name>
</gene>
<keyword evidence="7" id="KW-0436">Ligase</keyword>
<dbReference type="FunFam" id="3.40.50.620:FF:000063">
    <property type="entry name" value="Isoleucine--tRNA ligase"/>
    <property type="match status" value="1"/>
</dbReference>
<keyword evidence="8" id="KW-0479">Metal-binding</keyword>
<dbReference type="SUPFAM" id="SSF47323">
    <property type="entry name" value="Anticodon-binding domain of a subclass of class I aminoacyl-tRNA synthetases"/>
    <property type="match status" value="1"/>
</dbReference>
<evidence type="ECO:0000256" key="6">
    <source>
        <dbReference type="ARBA" id="ARBA00022490"/>
    </source>
</evidence>
<keyword evidence="11" id="KW-0067">ATP-binding</keyword>
<evidence type="ECO:0000256" key="3">
    <source>
        <dbReference type="ARBA" id="ARBA00007078"/>
    </source>
</evidence>
<comment type="subunit">
    <text evidence="4">Monomer.</text>
</comment>
<dbReference type="AlphaFoldDB" id="A0A1G2U6G8"/>